<dbReference type="InterPro" id="IPR015943">
    <property type="entry name" value="WD40/YVTN_repeat-like_dom_sf"/>
</dbReference>
<feature type="signal peptide" evidence="3">
    <location>
        <begin position="1"/>
        <end position="24"/>
    </location>
</feature>
<comment type="caution">
    <text evidence="5">The sequence shown here is derived from an EMBL/GenBank/DDBJ whole genome shotgun (WGS) entry which is preliminary data.</text>
</comment>
<dbReference type="InterPro" id="IPR054817">
    <property type="entry name" value="Glycosyl_F510_1955-like"/>
</dbReference>
<dbReference type="Proteomes" id="UP000029389">
    <property type="component" value="Unassembled WGS sequence"/>
</dbReference>
<accession>A0A090ZAR9</accession>
<reference evidence="5 7" key="1">
    <citation type="submission" date="2014-04" db="EMBL/GenBank/DDBJ databases">
        <authorList>
            <person name="Bishop-Lilly K.A."/>
            <person name="Broomall S.M."/>
            <person name="Chain P.S."/>
            <person name="Chertkov O."/>
            <person name="Coyne S.R."/>
            <person name="Daligault H.E."/>
            <person name="Davenport K.W."/>
            <person name="Erkkila T."/>
            <person name="Frey K.G."/>
            <person name="Gibbons H.S."/>
            <person name="Gu W."/>
            <person name="Jaissle J."/>
            <person name="Johnson S.L."/>
            <person name="Koroleva G.I."/>
            <person name="Ladner J.T."/>
            <person name="Lo C.-C."/>
            <person name="Minogue T.D."/>
            <person name="Munk C."/>
            <person name="Palacios G.F."/>
            <person name="Redden C.L."/>
            <person name="Rosenzweig C.N."/>
            <person name="Scholz M.B."/>
            <person name="Teshima H."/>
            <person name="Xu Y."/>
        </authorList>
    </citation>
    <scope>NUCLEOTIDE SEQUENCE [LARGE SCALE GENOMIC DNA]</scope>
    <source>
        <strain evidence="5 7">BHP</strain>
    </source>
</reference>
<gene>
    <name evidence="6" type="ORF">D0U04_18475</name>
    <name evidence="5" type="ORF">DJ93_4304</name>
</gene>
<dbReference type="PATRIC" id="fig|1405.8.peg.4426"/>
<feature type="compositionally biased region" description="Polar residues" evidence="2">
    <location>
        <begin position="38"/>
        <end position="50"/>
    </location>
</feature>
<dbReference type="PROSITE" id="PS51257">
    <property type="entry name" value="PROKAR_LIPOPROTEIN"/>
    <property type="match status" value="1"/>
</dbReference>
<evidence type="ECO:0000256" key="2">
    <source>
        <dbReference type="SAM" id="MobiDB-lite"/>
    </source>
</evidence>
<reference evidence="6 8" key="2">
    <citation type="submission" date="2018-08" db="EMBL/GenBank/DDBJ databases">
        <title>Bacillus clarus sp. nov. strain PS00077A.</title>
        <authorList>
            <person name="Mendez Acevedo M."/>
            <person name="Carroll L."/>
            <person name="Mukherjee M."/>
            <person name="Wiedmann M."/>
            <person name="Kovac J."/>
        </authorList>
    </citation>
    <scope>NUCLEOTIDE SEQUENCE [LARGE SCALE GENOMIC DNA]</scope>
    <source>
        <strain evidence="6 8">PS00077A</strain>
    </source>
</reference>
<dbReference type="Pfam" id="PF15902">
    <property type="entry name" value="Sortilin-Vps10"/>
    <property type="match status" value="1"/>
</dbReference>
<evidence type="ECO:0000256" key="1">
    <source>
        <dbReference type="ARBA" id="ARBA00022737"/>
    </source>
</evidence>
<dbReference type="Proteomes" id="UP000264294">
    <property type="component" value="Unassembled WGS sequence"/>
</dbReference>
<proteinExistence type="predicted"/>
<protein>
    <submittedName>
        <fullName evidence="5">BNR/Asp-box repeat family protein</fullName>
    </submittedName>
    <submittedName>
        <fullName evidence="6">VPS10, VPS10 domain protein</fullName>
    </submittedName>
</protein>
<feature type="domain" description="Sortilin N-terminal" evidence="4">
    <location>
        <begin position="134"/>
        <end position="269"/>
    </location>
</feature>
<keyword evidence="8" id="KW-1185">Reference proteome</keyword>
<evidence type="ECO:0000313" key="7">
    <source>
        <dbReference type="Proteomes" id="UP000029389"/>
    </source>
</evidence>
<dbReference type="RefSeq" id="WP_042983182.1">
    <property type="nucleotide sequence ID" value="NZ_JMQC01000008.1"/>
</dbReference>
<evidence type="ECO:0000313" key="6">
    <source>
        <dbReference type="EMBL" id="RFT65601.1"/>
    </source>
</evidence>
<dbReference type="EMBL" id="JMQC01000008">
    <property type="protein sequence ID" value="KFN01411.1"/>
    <property type="molecule type" value="Genomic_DNA"/>
</dbReference>
<dbReference type="AlphaFoldDB" id="A0A090ZAR9"/>
<feature type="chain" id="PRO_5039134730" evidence="3">
    <location>
        <begin position="25"/>
        <end position="334"/>
    </location>
</feature>
<dbReference type="Gene3D" id="2.130.10.10">
    <property type="entry name" value="YVTN repeat-like/Quinoprotein amine dehydrogenase"/>
    <property type="match status" value="2"/>
</dbReference>
<feature type="region of interest" description="Disordered" evidence="2">
    <location>
        <begin position="26"/>
        <end position="51"/>
    </location>
</feature>
<dbReference type="NCBIfam" id="NF045728">
    <property type="entry name" value="glycosyl_F510_1955"/>
    <property type="match status" value="1"/>
</dbReference>
<dbReference type="EMBL" id="QVOD01000024">
    <property type="protein sequence ID" value="RFT65601.1"/>
    <property type="molecule type" value="Genomic_DNA"/>
</dbReference>
<evidence type="ECO:0000259" key="4">
    <source>
        <dbReference type="Pfam" id="PF15902"/>
    </source>
</evidence>
<keyword evidence="1" id="KW-0677">Repeat</keyword>
<evidence type="ECO:0000313" key="5">
    <source>
        <dbReference type="EMBL" id="KFN01411.1"/>
    </source>
</evidence>
<dbReference type="STRING" id="1405.B7492_10135"/>
<name>A0A090ZAR9_9BACI</name>
<dbReference type="SUPFAM" id="SSF110296">
    <property type="entry name" value="Oligoxyloglucan reducing end-specific cellobiohydrolase"/>
    <property type="match status" value="1"/>
</dbReference>
<keyword evidence="3" id="KW-0732">Signal</keyword>
<evidence type="ECO:0000313" key="8">
    <source>
        <dbReference type="Proteomes" id="UP000264294"/>
    </source>
</evidence>
<evidence type="ECO:0000256" key="3">
    <source>
        <dbReference type="SAM" id="SignalP"/>
    </source>
</evidence>
<sequence>MKKYVTTGLAIASLFVITGCSNNAETAPAKEEKVKPKQISQQKNTETANTIPPDFYKEISSGKIEHIHGIGYPGNMPGISIATHNGIKVYQNGKWLETPSQQHDYMGFQATKSGFLASGHPEPGSNLKNPLGLMKSSDGGSTLEQIAFYGESDFHNLAAGYNTETVYLYNERPNSKLQNGVYFSTNNGQEWKNSKLKGLSSTIHSFSVHPDQSSVIAMSSKDGVYLSTDYGNTFKLLSKSVESTAVTLGNEDVIYASITKQNQQTITKQSIATNEETNLQIPSLDSKDKIMYISQSPQNPSEIVFATVKTNVFLTTDSGKTWKQISKDGTLLYN</sequence>
<organism evidence="5 7">
    <name type="scientific">Bacillus clarus</name>
    <dbReference type="NCBI Taxonomy" id="2338372"/>
    <lineage>
        <taxon>Bacteria</taxon>
        <taxon>Bacillati</taxon>
        <taxon>Bacillota</taxon>
        <taxon>Bacilli</taxon>
        <taxon>Bacillales</taxon>
        <taxon>Bacillaceae</taxon>
        <taxon>Bacillus</taxon>
        <taxon>Bacillus cereus group</taxon>
    </lineage>
</organism>
<dbReference type="InterPro" id="IPR031778">
    <property type="entry name" value="Sortilin_N"/>
</dbReference>